<keyword evidence="2" id="KW-1185">Reference proteome</keyword>
<dbReference type="Proteomes" id="UP000703269">
    <property type="component" value="Unassembled WGS sequence"/>
</dbReference>
<dbReference type="AlphaFoldDB" id="A0A9P3GBA9"/>
<evidence type="ECO:0000313" key="1">
    <source>
        <dbReference type="EMBL" id="GJE92913.1"/>
    </source>
</evidence>
<comment type="caution">
    <text evidence="1">The sequence shown here is derived from an EMBL/GenBank/DDBJ whole genome shotgun (WGS) entry which is preliminary data.</text>
</comment>
<evidence type="ECO:0000313" key="2">
    <source>
        <dbReference type="Proteomes" id="UP000703269"/>
    </source>
</evidence>
<organism evidence="1 2">
    <name type="scientific">Phanerochaete sordida</name>
    <dbReference type="NCBI Taxonomy" id="48140"/>
    <lineage>
        <taxon>Eukaryota</taxon>
        <taxon>Fungi</taxon>
        <taxon>Dikarya</taxon>
        <taxon>Basidiomycota</taxon>
        <taxon>Agaricomycotina</taxon>
        <taxon>Agaricomycetes</taxon>
        <taxon>Polyporales</taxon>
        <taxon>Phanerochaetaceae</taxon>
        <taxon>Phanerochaete</taxon>
    </lineage>
</organism>
<reference evidence="1 2" key="1">
    <citation type="submission" date="2021-08" db="EMBL/GenBank/DDBJ databases">
        <title>Draft Genome Sequence of Phanerochaete sordida strain YK-624.</title>
        <authorList>
            <person name="Mori T."/>
            <person name="Dohra H."/>
            <person name="Suzuki T."/>
            <person name="Kawagishi H."/>
            <person name="Hirai H."/>
        </authorList>
    </citation>
    <scope>NUCLEOTIDE SEQUENCE [LARGE SCALE GENOMIC DNA]</scope>
    <source>
        <strain evidence="1 2">YK-624</strain>
    </source>
</reference>
<gene>
    <name evidence="1" type="ORF">PsYK624_090710</name>
</gene>
<protein>
    <submittedName>
        <fullName evidence="1">Uncharacterized protein</fullName>
    </submittedName>
</protein>
<dbReference type="EMBL" id="BPQB01000029">
    <property type="protein sequence ID" value="GJE92913.1"/>
    <property type="molecule type" value="Genomic_DNA"/>
</dbReference>
<proteinExistence type="predicted"/>
<name>A0A9P3GBA9_9APHY</name>
<sequence length="79" mass="8519">MCTLLVPNAAAALMMIRSVQTNAIQARRGTLILAMRALETRTAHPRILPIVLLKWSGGIPASNLIAHHRRRAALASPAC</sequence>
<accession>A0A9P3GBA9</accession>